<proteinExistence type="predicted"/>
<evidence type="ECO:0000313" key="2">
    <source>
        <dbReference type="Proteomes" id="UP001200642"/>
    </source>
</evidence>
<dbReference type="AlphaFoldDB" id="A0AAE3EXJ8"/>
<sequence length="600" mass="68327">MNLKKIPIILFPFFCLAMGLGHSYGQVPLRSQSEVDGYADIPQETIFVHFNASFLFAGEYLYYKVYCMDKNTKNLSDISKIGYVELVGEDGTKVFAQKIRLENGEGEGDFFIPVSVPSGNYKLVAYTSWMENGNGENYFRNDLSILNPYQGNQAAVLEDPRSKDSIANDSIGNPLETETHPQKSVNNLLALDVNGEKFGKRSKVSLSLTSVKDTMAYGTYSLSVRRIDAVAAPKKANTHNFESLYGNPVTTEPEQGTTVFLPELRGELITGKVVQKESGEPVANLNVALSIPGTEYVLKIANTDNNGTYYFNLNEHYSGTHAILQVLGDDREKYRLLPSENPPKWDFSKLKFNSFHITRDMKEMIQERSIYNQIENGYFGVKPDTIKSVPGTAPFNLENAEVYDLDEYVRFPTIRETTLEFISNVYTKKTKNGEEVFQVREADTYLESVFLPLVVVDGFLVQDQLNIINYNARKIKTIRILRDKYIFGQQIYKGIIAMESIDGDYSLNLYGDYAKNIELFKPLPKKNYFHQIYSQENKSEMAHIPDFRYQLLWDPEVKLSKEERSLEFYTSDIPGTYRIELEGFTNKGMPVSKRAQIEVE</sequence>
<keyword evidence="2" id="KW-1185">Reference proteome</keyword>
<name>A0AAE3EXJ8_9FLAO</name>
<reference evidence="1" key="1">
    <citation type="submission" date="2023-02" db="EMBL/GenBank/DDBJ databases">
        <title>Genome of Flavobacteriaceae gen. nov. sp. strain F89.</title>
        <authorList>
            <person name="Wang Y."/>
        </authorList>
    </citation>
    <scope>NUCLEOTIDE SEQUENCE</scope>
    <source>
        <strain evidence="1">F89</strain>
    </source>
</reference>
<dbReference type="EMBL" id="JAIRBC010000023">
    <property type="protein sequence ID" value="MCG2461979.1"/>
    <property type="molecule type" value="Genomic_DNA"/>
</dbReference>
<comment type="caution">
    <text evidence="1">The sequence shown here is derived from an EMBL/GenBank/DDBJ whole genome shotgun (WGS) entry which is preliminary data.</text>
</comment>
<protein>
    <submittedName>
        <fullName evidence="1">Uncharacterized protein</fullName>
    </submittedName>
</protein>
<dbReference type="Proteomes" id="UP001200642">
    <property type="component" value="Unassembled WGS sequence"/>
</dbReference>
<gene>
    <name evidence="1" type="ORF">K8352_14565</name>
</gene>
<accession>A0AAE3EXJ8</accession>
<organism evidence="1 2">
    <name type="scientific">Cerina litoralis</name>
    <dbReference type="NCBI Taxonomy" id="2874477"/>
    <lineage>
        <taxon>Bacteria</taxon>
        <taxon>Pseudomonadati</taxon>
        <taxon>Bacteroidota</taxon>
        <taxon>Flavobacteriia</taxon>
        <taxon>Flavobacteriales</taxon>
        <taxon>Flavobacteriaceae</taxon>
        <taxon>Cerina</taxon>
    </lineage>
</organism>
<dbReference type="RefSeq" id="WP_317903121.1">
    <property type="nucleotide sequence ID" value="NZ_JAIRBC010000023.1"/>
</dbReference>
<evidence type="ECO:0000313" key="1">
    <source>
        <dbReference type="EMBL" id="MCG2461979.1"/>
    </source>
</evidence>